<dbReference type="STRING" id="42253.NITMOv2_0769"/>
<feature type="compositionally biased region" description="Polar residues" evidence="1">
    <location>
        <begin position="38"/>
        <end position="48"/>
    </location>
</feature>
<dbReference type="PATRIC" id="fig|42253.5.peg.757"/>
<sequence length="74" mass="8011">MSPKTVTLHVPYADNEQQFLTQAVQAALRAFRERNRSCAGQQPIQPAPTSAPEGLSSSAFREPQPCEAELALAT</sequence>
<feature type="region of interest" description="Disordered" evidence="1">
    <location>
        <begin position="35"/>
        <end position="74"/>
    </location>
</feature>
<proteinExistence type="predicted"/>
<dbReference type="KEGG" id="nmv:NITMOv2_0769"/>
<organism evidence="2 3">
    <name type="scientific">Nitrospira moscoviensis</name>
    <dbReference type="NCBI Taxonomy" id="42253"/>
    <lineage>
        <taxon>Bacteria</taxon>
        <taxon>Pseudomonadati</taxon>
        <taxon>Nitrospirota</taxon>
        <taxon>Nitrospiria</taxon>
        <taxon>Nitrospirales</taxon>
        <taxon>Nitrospiraceae</taxon>
        <taxon>Nitrospira</taxon>
    </lineage>
</organism>
<dbReference type="RefSeq" id="WP_053378582.1">
    <property type="nucleotide sequence ID" value="NZ_CP011801.1"/>
</dbReference>
<dbReference type="AlphaFoldDB" id="A0A0K2G8E2"/>
<accession>A0A0K2G8E2</accession>
<evidence type="ECO:0000313" key="3">
    <source>
        <dbReference type="Proteomes" id="UP000069205"/>
    </source>
</evidence>
<reference evidence="2 3" key="1">
    <citation type="journal article" date="2015" name="Proc. Natl. Acad. Sci. U.S.A.">
        <title>Expanded metabolic versatility of ubiquitous nitrite-oxidizing bacteria from the genus Nitrospira.</title>
        <authorList>
            <person name="Koch H."/>
            <person name="Lucker S."/>
            <person name="Albertsen M."/>
            <person name="Kitzinger K."/>
            <person name="Herbold C."/>
            <person name="Spieck E."/>
            <person name="Nielsen P.H."/>
            <person name="Wagner M."/>
            <person name="Daims H."/>
        </authorList>
    </citation>
    <scope>NUCLEOTIDE SEQUENCE [LARGE SCALE GENOMIC DNA]</scope>
    <source>
        <strain evidence="2 3">NSP M-1</strain>
    </source>
</reference>
<protein>
    <submittedName>
        <fullName evidence="2">Uncharacterized protein</fullName>
    </submittedName>
</protein>
<evidence type="ECO:0000256" key="1">
    <source>
        <dbReference type="SAM" id="MobiDB-lite"/>
    </source>
</evidence>
<gene>
    <name evidence="2" type="ORF">NITMOv2_0769</name>
</gene>
<name>A0A0K2G8E2_NITMO</name>
<evidence type="ECO:0000313" key="2">
    <source>
        <dbReference type="EMBL" id="ALA57205.1"/>
    </source>
</evidence>
<dbReference type="EMBL" id="CP011801">
    <property type="protein sequence ID" value="ALA57205.1"/>
    <property type="molecule type" value="Genomic_DNA"/>
</dbReference>
<keyword evidence="3" id="KW-1185">Reference proteome</keyword>
<dbReference type="Proteomes" id="UP000069205">
    <property type="component" value="Chromosome"/>
</dbReference>